<feature type="compositionally biased region" description="Low complexity" evidence="3">
    <location>
        <begin position="376"/>
        <end position="389"/>
    </location>
</feature>
<evidence type="ECO:0000313" key="4">
    <source>
        <dbReference type="EMBL" id="KAL1544542.1"/>
    </source>
</evidence>
<dbReference type="EMBL" id="JBEAFC010000008">
    <property type="protein sequence ID" value="KAL1544542.1"/>
    <property type="molecule type" value="Genomic_DNA"/>
</dbReference>
<evidence type="ECO:0000256" key="3">
    <source>
        <dbReference type="SAM" id="MobiDB-lite"/>
    </source>
</evidence>
<protein>
    <submittedName>
        <fullName evidence="4">Protein IQ-DOMAIN 5-like isoform X1</fullName>
    </submittedName>
</protein>
<dbReference type="Gene3D" id="1.20.5.190">
    <property type="match status" value="1"/>
</dbReference>
<sequence length="586" mass="65208">MGVPRRWIKQLLGLKKSEKIVSSEDENISGNAGKSNHSKLSVEPEKGRFENELNENVDTEFEDAIWQWEMDHSGAPSTSLEAKKSAQLSEEPPSVSPRVQNASEQQPQEDWREEWMGVYAMEGNFQSTLDSPNSPEEQSAAQLDDDAVEGWATPDVRELLESDPDPISPLSGSLELEYAAPDAEHANFMSALDTSNLEEDQNIQEELATRSIQTAIRGFLVQNESKTKTQLPMNEELAAIRIQAVFRRFMARRAFRAIKGVARLQALVKGNTVKRQAAIALRCIQALVKVQAHSRAKHVRSTLENQSVQKKLIQQLEVEAPAKKPQFVQYTQNGWCDKVGSAADIRARWKKRQEAAAKREKARAYALARQWQAGIRQQPQQQQQQQPPRQQEEATPAGFPTVKSEWGWNWLERWMAVRPWETDLLDDAGIRDGTKSPTLEQVALVDVPTSSLTDRKPLSSIGNGKPIPRFNTTIEKGPSPRNLAAALVTPTPVSSRNLRTPIKSSATSRSAVGTRSFSTPKERSNLADFQDKKRLSLPGKGTVHGAKLVAQTAVSSRPRTQSKSQKPGGSRSKLNGNDVRPSKLSR</sequence>
<dbReference type="PROSITE" id="PS50096">
    <property type="entry name" value="IQ"/>
    <property type="match status" value="1"/>
</dbReference>
<feature type="compositionally biased region" description="Basic and acidic residues" evidence="3">
    <location>
        <begin position="40"/>
        <end position="51"/>
    </location>
</feature>
<feature type="region of interest" description="Disordered" evidence="3">
    <location>
        <begin position="125"/>
        <end position="148"/>
    </location>
</feature>
<feature type="compositionally biased region" description="Polar residues" evidence="3">
    <location>
        <begin position="97"/>
        <end position="108"/>
    </location>
</feature>
<accession>A0ABD1GK85</accession>
<feature type="compositionally biased region" description="Basic and acidic residues" evidence="3">
    <location>
        <begin position="520"/>
        <end position="534"/>
    </location>
</feature>
<dbReference type="SMART" id="SM00015">
    <property type="entry name" value="IQ"/>
    <property type="match status" value="2"/>
</dbReference>
<feature type="compositionally biased region" description="Polar residues" evidence="3">
    <location>
        <begin position="28"/>
        <end position="39"/>
    </location>
</feature>
<dbReference type="AlphaFoldDB" id="A0ABD1GK85"/>
<reference evidence="4 5" key="1">
    <citation type="submission" date="2024-06" db="EMBL/GenBank/DDBJ databases">
        <title>A chromosome level genome sequence of Diviner's sage (Salvia divinorum).</title>
        <authorList>
            <person name="Ford S.A."/>
            <person name="Ro D.-K."/>
            <person name="Ness R.W."/>
            <person name="Phillips M.A."/>
        </authorList>
    </citation>
    <scope>NUCLEOTIDE SEQUENCE [LARGE SCALE GENOMIC DNA]</scope>
    <source>
        <strain evidence="4">SAF-2024a</strain>
        <tissue evidence="4">Leaf</tissue>
    </source>
</reference>
<evidence type="ECO:0000256" key="1">
    <source>
        <dbReference type="ARBA" id="ARBA00022860"/>
    </source>
</evidence>
<comment type="caution">
    <text evidence="4">The sequence shown here is derived from an EMBL/GenBank/DDBJ whole genome shotgun (WGS) entry which is preliminary data.</text>
</comment>
<feature type="compositionally biased region" description="Polar residues" evidence="3">
    <location>
        <begin position="552"/>
        <end position="575"/>
    </location>
</feature>
<evidence type="ECO:0000313" key="5">
    <source>
        <dbReference type="Proteomes" id="UP001567538"/>
    </source>
</evidence>
<evidence type="ECO:0000256" key="2">
    <source>
        <dbReference type="ARBA" id="ARBA00024341"/>
    </source>
</evidence>
<dbReference type="InterPro" id="IPR000048">
    <property type="entry name" value="IQ_motif_EF-hand-BS"/>
</dbReference>
<proteinExistence type="inferred from homology"/>
<dbReference type="Proteomes" id="UP001567538">
    <property type="component" value="Unassembled WGS sequence"/>
</dbReference>
<organism evidence="4 5">
    <name type="scientific">Salvia divinorum</name>
    <name type="common">Maria pastora</name>
    <name type="synonym">Diviner's sage</name>
    <dbReference type="NCBI Taxonomy" id="28513"/>
    <lineage>
        <taxon>Eukaryota</taxon>
        <taxon>Viridiplantae</taxon>
        <taxon>Streptophyta</taxon>
        <taxon>Embryophyta</taxon>
        <taxon>Tracheophyta</taxon>
        <taxon>Spermatophyta</taxon>
        <taxon>Magnoliopsida</taxon>
        <taxon>eudicotyledons</taxon>
        <taxon>Gunneridae</taxon>
        <taxon>Pentapetalae</taxon>
        <taxon>asterids</taxon>
        <taxon>lamiids</taxon>
        <taxon>Lamiales</taxon>
        <taxon>Lamiaceae</taxon>
        <taxon>Nepetoideae</taxon>
        <taxon>Mentheae</taxon>
        <taxon>Salviinae</taxon>
        <taxon>Salvia</taxon>
        <taxon>Salvia subgen. Calosphace</taxon>
    </lineage>
</organism>
<dbReference type="GO" id="GO:0005516">
    <property type="term" value="F:calmodulin binding"/>
    <property type="evidence" value="ECO:0007669"/>
    <property type="project" value="UniProtKB-KW"/>
</dbReference>
<keyword evidence="1" id="KW-0112">Calmodulin-binding</keyword>
<dbReference type="Pfam" id="PF00612">
    <property type="entry name" value="IQ"/>
    <property type="match status" value="1"/>
</dbReference>
<feature type="compositionally biased region" description="Polar residues" evidence="3">
    <location>
        <begin position="125"/>
        <end position="141"/>
    </location>
</feature>
<feature type="region of interest" description="Disordered" evidence="3">
    <location>
        <begin position="491"/>
        <end position="586"/>
    </location>
</feature>
<comment type="similarity">
    <text evidence="2">Belongs to the IQD family.</text>
</comment>
<feature type="compositionally biased region" description="Polar residues" evidence="3">
    <location>
        <begin position="491"/>
        <end position="519"/>
    </location>
</feature>
<keyword evidence="5" id="KW-1185">Reference proteome</keyword>
<dbReference type="PANTHER" id="PTHR32295:SF123">
    <property type="entry name" value="PROTEIN IQ-DOMAIN 5"/>
    <property type="match status" value="1"/>
</dbReference>
<feature type="compositionally biased region" description="Acidic residues" evidence="3">
    <location>
        <begin position="52"/>
        <end position="63"/>
    </location>
</feature>
<feature type="region of interest" description="Disordered" evidence="3">
    <location>
        <begin position="19"/>
        <end position="109"/>
    </location>
</feature>
<dbReference type="PANTHER" id="PTHR32295">
    <property type="entry name" value="IQ-DOMAIN 5-RELATED"/>
    <property type="match status" value="1"/>
</dbReference>
<gene>
    <name evidence="4" type="ORF">AAHA92_21381</name>
</gene>
<feature type="region of interest" description="Disordered" evidence="3">
    <location>
        <begin position="373"/>
        <end position="401"/>
    </location>
</feature>
<name>A0ABD1GK85_SALDI</name>